<dbReference type="Proteomes" id="UP001596024">
    <property type="component" value="Unassembled WGS sequence"/>
</dbReference>
<dbReference type="Pfam" id="PF01381">
    <property type="entry name" value="HTH_3"/>
    <property type="match status" value="1"/>
</dbReference>
<dbReference type="RefSeq" id="WP_170244523.1">
    <property type="nucleotide sequence ID" value="NZ_JBHSGQ010000007.1"/>
</dbReference>
<dbReference type="InterPro" id="IPR010982">
    <property type="entry name" value="Lambda_DNA-bd_dom_sf"/>
</dbReference>
<accession>A0ABV9NHS6</accession>
<organism evidence="2 3">
    <name type="scientific">Glycocaulis abyssi</name>
    <dbReference type="NCBI Taxonomy" id="1433403"/>
    <lineage>
        <taxon>Bacteria</taxon>
        <taxon>Pseudomonadati</taxon>
        <taxon>Pseudomonadota</taxon>
        <taxon>Alphaproteobacteria</taxon>
        <taxon>Maricaulales</taxon>
        <taxon>Maricaulaceae</taxon>
        <taxon>Glycocaulis</taxon>
    </lineage>
</organism>
<dbReference type="EMBL" id="JBHSGQ010000007">
    <property type="protein sequence ID" value="MFC4726108.1"/>
    <property type="molecule type" value="Genomic_DNA"/>
</dbReference>
<name>A0ABV9NHS6_9PROT</name>
<feature type="domain" description="HTH cro/C1-type" evidence="1">
    <location>
        <begin position="11"/>
        <end position="65"/>
    </location>
</feature>
<sequence>MAETALLGGRIRLYRQMRGCSQIELASAVSIRFAELTAFERGRARICAALLNRIALFLEVPIQSFYADLPDQQLPICSGRR</sequence>
<proteinExistence type="predicted"/>
<keyword evidence="3" id="KW-1185">Reference proteome</keyword>
<dbReference type="SMART" id="SM00530">
    <property type="entry name" value="HTH_XRE"/>
    <property type="match status" value="1"/>
</dbReference>
<dbReference type="CDD" id="cd00093">
    <property type="entry name" value="HTH_XRE"/>
    <property type="match status" value="1"/>
</dbReference>
<evidence type="ECO:0000259" key="1">
    <source>
        <dbReference type="PROSITE" id="PS50943"/>
    </source>
</evidence>
<gene>
    <name evidence="2" type="ORF">ACFPB0_12470</name>
</gene>
<evidence type="ECO:0000313" key="2">
    <source>
        <dbReference type="EMBL" id="MFC4726108.1"/>
    </source>
</evidence>
<dbReference type="Gene3D" id="1.10.260.40">
    <property type="entry name" value="lambda repressor-like DNA-binding domains"/>
    <property type="match status" value="1"/>
</dbReference>
<reference evidence="3" key="1">
    <citation type="journal article" date="2019" name="Int. J. Syst. Evol. Microbiol.">
        <title>The Global Catalogue of Microorganisms (GCM) 10K type strain sequencing project: providing services to taxonomists for standard genome sequencing and annotation.</title>
        <authorList>
            <consortium name="The Broad Institute Genomics Platform"/>
            <consortium name="The Broad Institute Genome Sequencing Center for Infectious Disease"/>
            <person name="Wu L."/>
            <person name="Ma J."/>
        </authorList>
    </citation>
    <scope>NUCLEOTIDE SEQUENCE [LARGE SCALE GENOMIC DNA]</scope>
    <source>
        <strain evidence="3">CCUG 62981</strain>
    </source>
</reference>
<protein>
    <submittedName>
        <fullName evidence="2">Helix-turn-helix transcriptional regulator</fullName>
    </submittedName>
</protein>
<dbReference type="InterPro" id="IPR001387">
    <property type="entry name" value="Cro/C1-type_HTH"/>
</dbReference>
<dbReference type="PROSITE" id="PS50943">
    <property type="entry name" value="HTH_CROC1"/>
    <property type="match status" value="1"/>
</dbReference>
<dbReference type="SUPFAM" id="SSF47413">
    <property type="entry name" value="lambda repressor-like DNA-binding domains"/>
    <property type="match status" value="1"/>
</dbReference>
<comment type="caution">
    <text evidence="2">The sequence shown here is derived from an EMBL/GenBank/DDBJ whole genome shotgun (WGS) entry which is preliminary data.</text>
</comment>
<evidence type="ECO:0000313" key="3">
    <source>
        <dbReference type="Proteomes" id="UP001596024"/>
    </source>
</evidence>